<dbReference type="Pfam" id="PF00933">
    <property type="entry name" value="Glyco_hydro_3"/>
    <property type="match status" value="1"/>
</dbReference>
<feature type="region of interest" description="Disordered" evidence="11">
    <location>
        <begin position="897"/>
        <end position="974"/>
    </location>
</feature>
<dbReference type="GO" id="GO:0008422">
    <property type="term" value="F:beta-glucosidase activity"/>
    <property type="evidence" value="ECO:0007669"/>
    <property type="project" value="UniProtKB-EC"/>
</dbReference>
<keyword evidence="9 10" id="KW-0624">Polysaccharide degradation</keyword>
<dbReference type="EMBL" id="CVQI01012225">
    <property type="protein sequence ID" value="CRK21735.1"/>
    <property type="molecule type" value="Genomic_DNA"/>
</dbReference>
<evidence type="ECO:0000256" key="2">
    <source>
        <dbReference type="ARBA" id="ARBA00004987"/>
    </source>
</evidence>
<feature type="signal peptide" evidence="12">
    <location>
        <begin position="1"/>
        <end position="18"/>
    </location>
</feature>
<reference evidence="15" key="1">
    <citation type="submission" date="2015-05" db="EMBL/GenBank/DDBJ databases">
        <authorList>
            <person name="Fogelqvist Johan"/>
        </authorList>
    </citation>
    <scope>NUCLEOTIDE SEQUENCE [LARGE SCALE GENOMIC DNA]</scope>
</reference>
<dbReference type="InterPro" id="IPR019800">
    <property type="entry name" value="Glyco_hydro_3_AS"/>
</dbReference>
<evidence type="ECO:0000259" key="13">
    <source>
        <dbReference type="SMART" id="SM01217"/>
    </source>
</evidence>
<dbReference type="PROSITE" id="PS00775">
    <property type="entry name" value="GLYCOSYL_HYDROL_F3"/>
    <property type="match status" value="1"/>
</dbReference>
<evidence type="ECO:0000256" key="7">
    <source>
        <dbReference type="ARBA" id="ARBA00023277"/>
    </source>
</evidence>
<accession>A0A0G4LJ67</accession>
<evidence type="ECO:0000256" key="6">
    <source>
        <dbReference type="ARBA" id="ARBA00023180"/>
    </source>
</evidence>
<keyword evidence="5 10" id="KW-0378">Hydrolase</keyword>
<evidence type="ECO:0000313" key="14">
    <source>
        <dbReference type="EMBL" id="CRK21735.1"/>
    </source>
</evidence>
<dbReference type="Pfam" id="PF01915">
    <property type="entry name" value="Glyco_hydro_3_C"/>
    <property type="match status" value="1"/>
</dbReference>
<comment type="pathway">
    <text evidence="2 10">Glycan metabolism; cellulose degradation.</text>
</comment>
<dbReference type="Pfam" id="PF14310">
    <property type="entry name" value="Fn3-like"/>
    <property type="match status" value="1"/>
</dbReference>
<dbReference type="SUPFAM" id="SSF51445">
    <property type="entry name" value="(Trans)glycosidases"/>
    <property type="match status" value="1"/>
</dbReference>
<feature type="region of interest" description="Disordered" evidence="11">
    <location>
        <begin position="21"/>
        <end position="42"/>
    </location>
</feature>
<gene>
    <name evidence="14" type="ORF">BN1723_012456</name>
</gene>
<evidence type="ECO:0000256" key="3">
    <source>
        <dbReference type="ARBA" id="ARBA00005336"/>
    </source>
</evidence>
<dbReference type="InterPro" id="IPR036962">
    <property type="entry name" value="Glyco_hydro_3_N_sf"/>
</dbReference>
<dbReference type="AlphaFoldDB" id="A0A0G4LJ67"/>
<keyword evidence="6" id="KW-0325">Glycoprotein</keyword>
<keyword evidence="7 10" id="KW-0119">Carbohydrate metabolism</keyword>
<evidence type="ECO:0000256" key="12">
    <source>
        <dbReference type="SAM" id="SignalP"/>
    </source>
</evidence>
<evidence type="ECO:0000256" key="11">
    <source>
        <dbReference type="SAM" id="MobiDB-lite"/>
    </source>
</evidence>
<protein>
    <recommendedName>
        <fullName evidence="10">beta-glucosidase</fullName>
        <ecNumber evidence="10">3.2.1.21</ecNumber>
    </recommendedName>
</protein>
<dbReference type="UniPathway" id="UPA00696"/>
<dbReference type="Gene3D" id="3.40.50.1700">
    <property type="entry name" value="Glycoside hydrolase family 3 C-terminal domain"/>
    <property type="match status" value="1"/>
</dbReference>
<dbReference type="Gene3D" id="2.60.40.10">
    <property type="entry name" value="Immunoglobulins"/>
    <property type="match status" value="1"/>
</dbReference>
<evidence type="ECO:0000256" key="9">
    <source>
        <dbReference type="ARBA" id="ARBA00023326"/>
    </source>
</evidence>
<evidence type="ECO:0000256" key="4">
    <source>
        <dbReference type="ARBA" id="ARBA00022729"/>
    </source>
</evidence>
<dbReference type="InterPro" id="IPR013783">
    <property type="entry name" value="Ig-like_fold"/>
</dbReference>
<dbReference type="InterPro" id="IPR017853">
    <property type="entry name" value="GH"/>
</dbReference>
<evidence type="ECO:0000256" key="8">
    <source>
        <dbReference type="ARBA" id="ARBA00023295"/>
    </source>
</evidence>
<dbReference type="Gene3D" id="3.20.20.300">
    <property type="entry name" value="Glycoside hydrolase, family 3, N-terminal domain"/>
    <property type="match status" value="1"/>
</dbReference>
<dbReference type="GO" id="GO:0030245">
    <property type="term" value="P:cellulose catabolic process"/>
    <property type="evidence" value="ECO:0007669"/>
    <property type="project" value="UniProtKB-UniPathway"/>
</dbReference>
<evidence type="ECO:0000256" key="5">
    <source>
        <dbReference type="ARBA" id="ARBA00022801"/>
    </source>
</evidence>
<dbReference type="InterPro" id="IPR050288">
    <property type="entry name" value="Cellulose_deg_GH3"/>
</dbReference>
<dbReference type="SMART" id="SM01217">
    <property type="entry name" value="Fn3_like"/>
    <property type="match status" value="1"/>
</dbReference>
<evidence type="ECO:0000313" key="15">
    <source>
        <dbReference type="Proteomes" id="UP000045706"/>
    </source>
</evidence>
<dbReference type="InterPro" id="IPR036881">
    <property type="entry name" value="Glyco_hydro_3_C_sf"/>
</dbReference>
<organism evidence="14 15">
    <name type="scientific">Verticillium longisporum</name>
    <name type="common">Verticillium dahliae var. longisporum</name>
    <dbReference type="NCBI Taxonomy" id="100787"/>
    <lineage>
        <taxon>Eukaryota</taxon>
        <taxon>Fungi</taxon>
        <taxon>Dikarya</taxon>
        <taxon>Ascomycota</taxon>
        <taxon>Pezizomycotina</taxon>
        <taxon>Sordariomycetes</taxon>
        <taxon>Hypocreomycetidae</taxon>
        <taxon>Glomerellales</taxon>
        <taxon>Plectosphaerellaceae</taxon>
        <taxon>Verticillium</taxon>
    </lineage>
</organism>
<comment type="similarity">
    <text evidence="3 10">Belongs to the glycosyl hydrolase 3 family.</text>
</comment>
<feature type="compositionally biased region" description="Acidic residues" evidence="11">
    <location>
        <begin position="899"/>
        <end position="932"/>
    </location>
</feature>
<sequence length="1077" mass="117414">MKLTLATALLAASGCVSAGQPKLKRQTNSSSELAFSPPHYPSPWMNPQATGWEDAYARAREVVEQMTLLEKVNLTTGVGWSGDLCVGNVGSIPRIGWRGLCLQDGPQGIRFADYVSYFTSSQTAGATWDRGLLYRRAHAIGAEGVAKGVDVVLGPAIGPLGRLPAGGRNWVGFAVDPYLSGVAVAESVRGIQDAGAIANVKHYIVNEQEHFRQAGEAQGYGYDVDEALSSNVDDKTMHELYLWPFADAINNSYGCQNSHLLNGLLKDELGFQGFVLSDWQAQHAGAATAVAGLDMAMPGDTRFNTGVAFWGANLTNAILNGTVPEYRLDDMAMRIMAAFFKVGKTLDDVPDINFSSWTKDTIGPLHWAAQDNVQVINQHVDVRQDHGALIRTIAARGTVLLKNEGSLPLNKPKFVAVIGEDAGPRPVGPNGCPDQGCNNGTLAAGWGSGTASFPYLITPDSALQFQAVSDGSRYESILSNWDYERTEALVSQADATALVFVNANSGEGYISVDGNEGDRKNLTLWNGGDDLIQRVAAANNNTIVIIHSVGPVLVTDWYENPNITAIIWAGLPGQESGNSIADILYGRVNPGGKTPFTWGPTVESYGVDVLREPNNGNGAPQSDFDEGVFIDYRWFDRQSGVDNNASAPRNSSSSHAPIFEFGYGLSYTTFEFSNLQIERHDVHDYVPTTGQTSPAPRFGANYSTNYDDYVFPEGEIRYIYQHIYPYLNSSDPKEALADPKYGQTAEEFLPEGALDASPQPRLPASGGPGGNPMLWDVIFTVTATVTNTGKVAGDEVAQLYVSLGGPDDPIRVLRGFDRIHIAPGASQTFRAELTRRDLSNWDVVTQNWFISQYEKTVFTQYVCRMDPDCDPEIEVCEAICGYELVQIEELPAAWRNQEPSEDEGNGQPDDETSDDNEGFSDDGDLSDGELSDDDTKAGLPQEDDGGSSDEDDEDELSSKDAQQEQGSRRLRYMDQRETNQLLAKILTTLRDMDNTRPRRSMEDPYHDVNRSRKYSEATDVIPNRDWQCLLALSKAAEVEKDDLSEVYGATYMCLAAAQDEAVDSSTSFRGSIVDLEP</sequence>
<dbReference type="FunFam" id="3.40.50.1700:FF:000003">
    <property type="entry name" value="Probable beta-glucosidase"/>
    <property type="match status" value="1"/>
</dbReference>
<dbReference type="PANTHER" id="PTHR42715:SF29">
    <property type="entry name" value="BETA-GLUCOSIDASE A-RELATED"/>
    <property type="match status" value="1"/>
</dbReference>
<dbReference type="EC" id="3.2.1.21" evidence="10"/>
<feature type="chain" id="PRO_5002566808" description="beta-glucosidase" evidence="12">
    <location>
        <begin position="19"/>
        <end position="1077"/>
    </location>
</feature>
<keyword evidence="4 12" id="KW-0732">Signal</keyword>
<dbReference type="PRINTS" id="PR00133">
    <property type="entry name" value="GLHYDRLASE3"/>
</dbReference>
<feature type="domain" description="Fibronectin type III-like" evidence="13">
    <location>
        <begin position="795"/>
        <end position="863"/>
    </location>
</feature>
<name>A0A0G4LJ67_VERLO</name>
<dbReference type="SUPFAM" id="SSF52279">
    <property type="entry name" value="Beta-D-glucan exohydrolase, C-terminal domain"/>
    <property type="match status" value="1"/>
</dbReference>
<feature type="compositionally biased region" description="Acidic residues" evidence="11">
    <location>
        <begin position="941"/>
        <end position="955"/>
    </location>
</feature>
<dbReference type="Proteomes" id="UP000045706">
    <property type="component" value="Unassembled WGS sequence"/>
</dbReference>
<evidence type="ECO:0000256" key="1">
    <source>
        <dbReference type="ARBA" id="ARBA00000448"/>
    </source>
</evidence>
<dbReference type="PROSITE" id="PS51257">
    <property type="entry name" value="PROKAR_LIPOPROTEIN"/>
    <property type="match status" value="1"/>
</dbReference>
<dbReference type="FunFam" id="3.20.20.300:FF:000002">
    <property type="entry name" value="Probable beta-glucosidase"/>
    <property type="match status" value="1"/>
</dbReference>
<dbReference type="InterPro" id="IPR026891">
    <property type="entry name" value="Fn3-like"/>
</dbReference>
<dbReference type="PANTHER" id="PTHR42715">
    <property type="entry name" value="BETA-GLUCOSIDASE"/>
    <property type="match status" value="1"/>
</dbReference>
<keyword evidence="8 10" id="KW-0326">Glycosidase</keyword>
<comment type="catalytic activity">
    <reaction evidence="1 10">
        <text>Hydrolysis of terminal, non-reducing beta-D-glucosyl residues with release of beta-D-glucose.</text>
        <dbReference type="EC" id="3.2.1.21"/>
    </reaction>
</comment>
<dbReference type="InterPro" id="IPR001764">
    <property type="entry name" value="Glyco_hydro_3_N"/>
</dbReference>
<dbReference type="InterPro" id="IPR002772">
    <property type="entry name" value="Glyco_hydro_3_C"/>
</dbReference>
<proteinExistence type="inferred from homology"/>
<evidence type="ECO:0000256" key="10">
    <source>
        <dbReference type="RuleBase" id="RU361161"/>
    </source>
</evidence>